<reference evidence="3 4" key="1">
    <citation type="submission" date="2018-04" db="EMBL/GenBank/DDBJ databases">
        <title>Sphingobacterium cortibacter sp. nov.</title>
        <authorList>
            <person name="Li Y."/>
        </authorList>
    </citation>
    <scope>NUCLEOTIDE SEQUENCE [LARGE SCALE GENOMIC DNA]</scope>
    <source>
        <strain evidence="3 4">2c-3</strain>
    </source>
</reference>
<sequence length="280" mass="31649">MNFFTYILLLFTLSCTTHFSAFAQSKFIAKKLAAKDLHIVAHRGAHQQHPENSIASIKAAIKLGVTVVELDVRSTKDGVLILMHDKTLDRTTTGTGEVYNYTYAEIQTLRLRESPHGAPTSIRIPTLSEALKASKNKIIVDIDFKEERKEYIRTAVADIQQQGMEEQVLFFLYDHTDMSSLNQLDPKITPFPRARTIADVSQIVESGLTSIIHIDDTFMDVAYLNSLKDQGVFLWQNTLGEIDDLAELEGTSIYKSFLKSYPYVKLIQTDHPDLWSKVAH</sequence>
<gene>
    <name evidence="3" type="ORF">DC487_14620</name>
</gene>
<keyword evidence="1" id="KW-0732">Signal</keyword>
<dbReference type="InterPro" id="IPR030395">
    <property type="entry name" value="GP_PDE_dom"/>
</dbReference>
<dbReference type="RefSeq" id="WP_116776713.1">
    <property type="nucleotide sequence ID" value="NZ_QDKG01000006.1"/>
</dbReference>
<name>A0A2T8HFW3_9SPHI</name>
<evidence type="ECO:0000313" key="3">
    <source>
        <dbReference type="EMBL" id="PVH24315.1"/>
    </source>
</evidence>
<proteinExistence type="predicted"/>
<dbReference type="OrthoDB" id="384721at2"/>
<dbReference type="SUPFAM" id="SSF51695">
    <property type="entry name" value="PLC-like phosphodiesterases"/>
    <property type="match status" value="1"/>
</dbReference>
<dbReference type="PROSITE" id="PS51704">
    <property type="entry name" value="GP_PDE"/>
    <property type="match status" value="1"/>
</dbReference>
<protein>
    <recommendedName>
        <fullName evidence="2">GP-PDE domain-containing protein</fullName>
    </recommendedName>
</protein>
<dbReference type="GO" id="GO:0005886">
    <property type="term" value="C:plasma membrane"/>
    <property type="evidence" value="ECO:0007669"/>
    <property type="project" value="TreeGrafter"/>
</dbReference>
<organism evidence="3 4">
    <name type="scientific">Sphingobacterium corticibacter</name>
    <dbReference type="NCBI Taxonomy" id="2171749"/>
    <lineage>
        <taxon>Bacteria</taxon>
        <taxon>Pseudomonadati</taxon>
        <taxon>Bacteroidota</taxon>
        <taxon>Sphingobacteriia</taxon>
        <taxon>Sphingobacteriales</taxon>
        <taxon>Sphingobacteriaceae</taxon>
        <taxon>Sphingobacterium</taxon>
    </lineage>
</organism>
<evidence type="ECO:0000256" key="1">
    <source>
        <dbReference type="SAM" id="SignalP"/>
    </source>
</evidence>
<dbReference type="Pfam" id="PF03009">
    <property type="entry name" value="GDPD"/>
    <property type="match status" value="1"/>
</dbReference>
<dbReference type="Gene3D" id="3.20.20.190">
    <property type="entry name" value="Phosphatidylinositol (PI) phosphodiesterase"/>
    <property type="match status" value="1"/>
</dbReference>
<dbReference type="GO" id="GO:0008889">
    <property type="term" value="F:glycerophosphodiester phosphodiesterase activity"/>
    <property type="evidence" value="ECO:0007669"/>
    <property type="project" value="TreeGrafter"/>
</dbReference>
<feature type="chain" id="PRO_5015525392" description="GP-PDE domain-containing protein" evidence="1">
    <location>
        <begin position="24"/>
        <end position="280"/>
    </location>
</feature>
<evidence type="ECO:0000313" key="4">
    <source>
        <dbReference type="Proteomes" id="UP000245627"/>
    </source>
</evidence>
<dbReference type="CDD" id="cd08566">
    <property type="entry name" value="GDPD_AtGDE_like"/>
    <property type="match status" value="1"/>
</dbReference>
<feature type="signal peptide" evidence="1">
    <location>
        <begin position="1"/>
        <end position="23"/>
    </location>
</feature>
<dbReference type="InterPro" id="IPR017946">
    <property type="entry name" value="PLC-like_Pdiesterase_TIM-brl"/>
</dbReference>
<dbReference type="GO" id="GO:0006580">
    <property type="term" value="P:ethanolamine metabolic process"/>
    <property type="evidence" value="ECO:0007669"/>
    <property type="project" value="TreeGrafter"/>
</dbReference>
<evidence type="ECO:0000259" key="2">
    <source>
        <dbReference type="PROSITE" id="PS51704"/>
    </source>
</evidence>
<accession>A0A2T8HFW3</accession>
<dbReference type="AlphaFoldDB" id="A0A2T8HFW3"/>
<dbReference type="PANTHER" id="PTHR46320:SF1">
    <property type="entry name" value="GLYCEROPHOSPHODIESTER PHOSPHODIESTERASE 1"/>
    <property type="match status" value="1"/>
</dbReference>
<feature type="domain" description="GP-PDE" evidence="2">
    <location>
        <begin position="37"/>
        <end position="279"/>
    </location>
</feature>
<dbReference type="GO" id="GO:0070291">
    <property type="term" value="P:N-acylethanolamine metabolic process"/>
    <property type="evidence" value="ECO:0007669"/>
    <property type="project" value="TreeGrafter"/>
</dbReference>
<keyword evidence="4" id="KW-1185">Reference proteome</keyword>
<comment type="caution">
    <text evidence="3">The sequence shown here is derived from an EMBL/GenBank/DDBJ whole genome shotgun (WGS) entry which is preliminary data.</text>
</comment>
<dbReference type="PROSITE" id="PS50007">
    <property type="entry name" value="PIPLC_X_DOMAIN"/>
    <property type="match status" value="1"/>
</dbReference>
<dbReference type="GO" id="GO:0006644">
    <property type="term" value="P:phospholipid metabolic process"/>
    <property type="evidence" value="ECO:0007669"/>
    <property type="project" value="TreeGrafter"/>
</dbReference>
<dbReference type="EMBL" id="QDKG01000006">
    <property type="protein sequence ID" value="PVH24315.1"/>
    <property type="molecule type" value="Genomic_DNA"/>
</dbReference>
<dbReference type="PANTHER" id="PTHR46320">
    <property type="entry name" value="GLYCEROPHOSPHODIESTER PHOSPHODIESTERASE 1"/>
    <property type="match status" value="1"/>
</dbReference>
<dbReference type="Proteomes" id="UP000245627">
    <property type="component" value="Unassembled WGS sequence"/>
</dbReference>